<dbReference type="SUPFAM" id="SSF55729">
    <property type="entry name" value="Acyl-CoA N-acyltransferases (Nat)"/>
    <property type="match status" value="1"/>
</dbReference>
<gene>
    <name evidence="4" type="ORF">PSEMO_20630</name>
</gene>
<evidence type="ECO:0000256" key="1">
    <source>
        <dbReference type="ARBA" id="ARBA00022679"/>
    </source>
</evidence>
<sequence>MSLELRVATPADVETLFEIRTSVTQNHLSREQMAGLGITAEVLASILETEPCAWIAHQDGVAVGFAMVDGEAGEVFALFIRPGFEGLGIGRGLMRLAEAYLFRNHERIWLVTDGNADIRANGFYQRLGWELVGRVDERDVRYEKDR</sequence>
<accession>A0A1Q9R6U4</accession>
<dbReference type="RefSeq" id="WP_075803007.1">
    <property type="nucleotide sequence ID" value="NZ_MKZO01000014.1"/>
</dbReference>
<dbReference type="PANTHER" id="PTHR43877:SF2">
    <property type="entry name" value="AMINOALKYLPHOSPHONATE N-ACETYLTRANSFERASE-RELATED"/>
    <property type="match status" value="1"/>
</dbReference>
<protein>
    <recommendedName>
        <fullName evidence="3">N-acetyltransferase domain-containing protein</fullName>
    </recommendedName>
</protein>
<dbReference type="Proteomes" id="UP000186736">
    <property type="component" value="Unassembled WGS sequence"/>
</dbReference>
<dbReference type="CDD" id="cd04301">
    <property type="entry name" value="NAT_SF"/>
    <property type="match status" value="1"/>
</dbReference>
<evidence type="ECO:0000256" key="2">
    <source>
        <dbReference type="ARBA" id="ARBA00023315"/>
    </source>
</evidence>
<evidence type="ECO:0000259" key="3">
    <source>
        <dbReference type="PROSITE" id="PS51186"/>
    </source>
</evidence>
<dbReference type="EMBL" id="MKZO01000014">
    <property type="protein sequence ID" value="OLS63127.1"/>
    <property type="molecule type" value="Genomic_DNA"/>
</dbReference>
<dbReference type="GO" id="GO:0016747">
    <property type="term" value="F:acyltransferase activity, transferring groups other than amino-acyl groups"/>
    <property type="evidence" value="ECO:0007669"/>
    <property type="project" value="InterPro"/>
</dbReference>
<dbReference type="PROSITE" id="PS51186">
    <property type="entry name" value="GNAT"/>
    <property type="match status" value="1"/>
</dbReference>
<evidence type="ECO:0000313" key="5">
    <source>
        <dbReference type="Proteomes" id="UP000186736"/>
    </source>
</evidence>
<dbReference type="InterPro" id="IPR050832">
    <property type="entry name" value="Bact_Acetyltransf"/>
</dbReference>
<dbReference type="OrthoDB" id="7356080at2"/>
<keyword evidence="2" id="KW-0012">Acyltransferase</keyword>
<dbReference type="PANTHER" id="PTHR43877">
    <property type="entry name" value="AMINOALKYLPHOSPHONATE N-ACETYLTRANSFERASE-RELATED-RELATED"/>
    <property type="match status" value="1"/>
</dbReference>
<dbReference type="Gene3D" id="3.40.630.30">
    <property type="match status" value="1"/>
</dbReference>
<proteinExistence type="predicted"/>
<feature type="domain" description="N-acetyltransferase" evidence="3">
    <location>
        <begin position="3"/>
        <end position="146"/>
    </location>
</feature>
<reference evidence="4 5" key="1">
    <citation type="submission" date="2016-10" db="EMBL/GenBank/DDBJ databases">
        <title>Genome Sequence of Pseudomonas putida GM4FR.</title>
        <authorList>
            <person name="Poehlein A."/>
            <person name="Wemheuer F."/>
            <person name="Hollensteiner J."/>
            <person name="Wemheuer B."/>
        </authorList>
    </citation>
    <scope>NUCLEOTIDE SEQUENCE [LARGE SCALE GENOMIC DNA]</scope>
    <source>
        <strain evidence="4 5">GM4FR</strain>
    </source>
</reference>
<evidence type="ECO:0000313" key="4">
    <source>
        <dbReference type="EMBL" id="OLS63127.1"/>
    </source>
</evidence>
<dbReference type="Pfam" id="PF00583">
    <property type="entry name" value="Acetyltransf_1"/>
    <property type="match status" value="1"/>
</dbReference>
<keyword evidence="1" id="KW-0808">Transferase</keyword>
<comment type="caution">
    <text evidence="4">The sequence shown here is derived from an EMBL/GenBank/DDBJ whole genome shotgun (WGS) entry which is preliminary data.</text>
</comment>
<name>A0A1Q9R6U4_PSEPU</name>
<dbReference type="AlphaFoldDB" id="A0A1Q9R6U4"/>
<dbReference type="InterPro" id="IPR000182">
    <property type="entry name" value="GNAT_dom"/>
</dbReference>
<dbReference type="InterPro" id="IPR016181">
    <property type="entry name" value="Acyl_CoA_acyltransferase"/>
</dbReference>
<organism evidence="4 5">
    <name type="scientific">Pseudomonas putida</name>
    <name type="common">Arthrobacter siderocapsulatus</name>
    <dbReference type="NCBI Taxonomy" id="303"/>
    <lineage>
        <taxon>Bacteria</taxon>
        <taxon>Pseudomonadati</taxon>
        <taxon>Pseudomonadota</taxon>
        <taxon>Gammaproteobacteria</taxon>
        <taxon>Pseudomonadales</taxon>
        <taxon>Pseudomonadaceae</taxon>
        <taxon>Pseudomonas</taxon>
    </lineage>
</organism>